<dbReference type="InterPro" id="IPR036846">
    <property type="entry name" value="GM2-AP_sf"/>
</dbReference>
<name>A0A182W206_9DIPT</name>
<dbReference type="VEuPathDB" id="VectorBase:AMIN004366"/>
<organism evidence="2 3">
    <name type="scientific">Anopheles minimus</name>
    <dbReference type="NCBI Taxonomy" id="112268"/>
    <lineage>
        <taxon>Eukaryota</taxon>
        <taxon>Metazoa</taxon>
        <taxon>Ecdysozoa</taxon>
        <taxon>Arthropoda</taxon>
        <taxon>Hexapoda</taxon>
        <taxon>Insecta</taxon>
        <taxon>Pterygota</taxon>
        <taxon>Neoptera</taxon>
        <taxon>Endopterygota</taxon>
        <taxon>Diptera</taxon>
        <taxon>Nematocera</taxon>
        <taxon>Culicoidea</taxon>
        <taxon>Culicidae</taxon>
        <taxon>Anophelinae</taxon>
        <taxon>Anopheles</taxon>
    </lineage>
</organism>
<proteinExistence type="predicted"/>
<accession>A0A182W206</accession>
<dbReference type="PANTHER" id="PTHR20898:SF1">
    <property type="entry name" value="MD-2-RELATED LIPID-RECOGNITION DOMAIN-CONTAINING PROTEIN"/>
    <property type="match status" value="1"/>
</dbReference>
<reference evidence="3" key="1">
    <citation type="submission" date="2013-03" db="EMBL/GenBank/DDBJ databases">
        <title>The Genome Sequence of Anopheles minimus MINIMUS1.</title>
        <authorList>
            <consortium name="The Broad Institute Genomics Platform"/>
            <person name="Neafsey D.E."/>
            <person name="Walton C."/>
            <person name="Walker B."/>
            <person name="Young S.K."/>
            <person name="Zeng Q."/>
            <person name="Gargeya S."/>
            <person name="Fitzgerald M."/>
            <person name="Haas B."/>
            <person name="Abouelleil A."/>
            <person name="Allen A.W."/>
            <person name="Alvarado L."/>
            <person name="Arachchi H.M."/>
            <person name="Berlin A.M."/>
            <person name="Chapman S.B."/>
            <person name="Gainer-Dewar J."/>
            <person name="Goldberg J."/>
            <person name="Griggs A."/>
            <person name="Gujja S."/>
            <person name="Hansen M."/>
            <person name="Howarth C."/>
            <person name="Imamovic A."/>
            <person name="Ireland A."/>
            <person name="Larimer J."/>
            <person name="McCowan C."/>
            <person name="Murphy C."/>
            <person name="Pearson M."/>
            <person name="Poon T.W."/>
            <person name="Priest M."/>
            <person name="Roberts A."/>
            <person name="Saif S."/>
            <person name="Shea T."/>
            <person name="Sisk P."/>
            <person name="Sykes S."/>
            <person name="Wortman J."/>
            <person name="Nusbaum C."/>
            <person name="Birren B."/>
        </authorList>
    </citation>
    <scope>NUCLEOTIDE SEQUENCE [LARGE SCALE GENOMIC DNA]</scope>
    <source>
        <strain evidence="3">MINIMUS1</strain>
    </source>
</reference>
<reference evidence="2" key="2">
    <citation type="submission" date="2020-05" db="UniProtKB">
        <authorList>
            <consortium name="EnsemblMetazoa"/>
        </authorList>
    </citation>
    <scope>IDENTIFICATION</scope>
    <source>
        <strain evidence="2">MINIMUS1</strain>
    </source>
</reference>
<dbReference type="Pfam" id="PF06477">
    <property type="entry name" value="DUF1091"/>
    <property type="match status" value="1"/>
</dbReference>
<evidence type="ECO:0000256" key="1">
    <source>
        <dbReference type="ARBA" id="ARBA00022729"/>
    </source>
</evidence>
<evidence type="ECO:0000313" key="3">
    <source>
        <dbReference type="Proteomes" id="UP000075920"/>
    </source>
</evidence>
<evidence type="ECO:0000313" key="2">
    <source>
        <dbReference type="EnsemblMetazoa" id="AMIN004366-PA"/>
    </source>
</evidence>
<dbReference type="AlphaFoldDB" id="A0A182W206"/>
<dbReference type="SMART" id="SM00697">
    <property type="entry name" value="DM8"/>
    <property type="match status" value="1"/>
</dbReference>
<dbReference type="EnsemblMetazoa" id="AMIN004366-RA">
    <property type="protein sequence ID" value="AMIN004366-PA"/>
    <property type="gene ID" value="AMIN004366"/>
</dbReference>
<dbReference type="InterPro" id="IPR010512">
    <property type="entry name" value="DUF1091"/>
</dbReference>
<protein>
    <submittedName>
        <fullName evidence="2">Uncharacterized protein</fullName>
    </submittedName>
</protein>
<dbReference type="Gene3D" id="2.70.220.10">
    <property type="entry name" value="Ganglioside GM2 activator"/>
    <property type="match status" value="1"/>
</dbReference>
<keyword evidence="3" id="KW-1185">Reference proteome</keyword>
<keyword evidence="1" id="KW-0732">Signal</keyword>
<dbReference type="PANTHER" id="PTHR20898">
    <property type="entry name" value="DAEDALUS ON 3-RELATED-RELATED"/>
    <property type="match status" value="1"/>
</dbReference>
<sequence>MTPELCLVEAHFVQLYEPIRSYTEPDPHNRSVVVAMSIGAFGNVEHGLLAGKLRNVVLLGLISKLTIRFAVNRLLYGRVPMFNVSTILRFSIQSLLLWCFIGNVVWSAYGSKRINGVFWIHSKDGELQTALYNNTLNVCEFLEHPTRNRLLHYILLEIKQRSNLPTKCPIRPGTYYIRNATFERTRVPSFLPASYFRVDINLLDGNPSKMLLTSRWYGQLIKV</sequence>
<dbReference type="Proteomes" id="UP000075920">
    <property type="component" value="Unassembled WGS sequence"/>
</dbReference>